<protein>
    <submittedName>
        <fullName evidence="3">MspA family porin</fullName>
    </submittedName>
</protein>
<sequence>MNTYRRSRTRTGFSAAAGAGIAIALALLSAGNASADTQVPLPDGHDQTTSRDGVTVYVDRTGEHATISGSMASSPTSRNVWVSGVTTATVAPAPGVRVTGGTIETGYLLGCQVDISSGLSTGTGEAGSYFNMPSSAPTPSIDPNVSLSLAPGKVVKAKVNTYDFNGLSGTTQYVDSTLAIEGCAGYAQARSYTNVTTHTNVMDDTITLWGAPFSIG</sequence>
<evidence type="ECO:0000256" key="1">
    <source>
        <dbReference type="ARBA" id="ARBA00022729"/>
    </source>
</evidence>
<feature type="signal peptide" evidence="2">
    <location>
        <begin position="1"/>
        <end position="35"/>
    </location>
</feature>
<comment type="caution">
    <text evidence="3">The sequence shown here is derived from an EMBL/GenBank/DDBJ whole genome shotgun (WGS) entry which is preliminary data.</text>
</comment>
<reference evidence="3 4" key="2">
    <citation type="submission" date="2020-06" db="EMBL/GenBank/DDBJ databases">
        <title>Antribacter stalactiti gen. nov., sp. nov., a new member of the family Nacardiaceae isolated from a cave.</title>
        <authorList>
            <person name="Kim I.S."/>
        </authorList>
    </citation>
    <scope>NUCLEOTIDE SEQUENCE [LARGE SCALE GENOMIC DNA]</scope>
    <source>
        <strain evidence="3 4">YC2-7</strain>
    </source>
</reference>
<reference evidence="3 4" key="1">
    <citation type="submission" date="2019-05" db="EMBL/GenBank/DDBJ databases">
        <authorList>
            <person name="Lee S.D."/>
        </authorList>
    </citation>
    <scope>NUCLEOTIDE SEQUENCE [LARGE SCALE GENOMIC DNA]</scope>
    <source>
        <strain evidence="3 4">YC2-7</strain>
    </source>
</reference>
<dbReference type="InterPro" id="IPR036435">
    <property type="entry name" value="Leukocidin/porin_MspA_sf"/>
</dbReference>
<proteinExistence type="predicted"/>
<dbReference type="Pfam" id="PF09203">
    <property type="entry name" value="MspA"/>
    <property type="match status" value="1"/>
</dbReference>
<feature type="chain" id="PRO_5033050071" evidence="2">
    <location>
        <begin position="36"/>
        <end position="216"/>
    </location>
</feature>
<dbReference type="EMBL" id="VCQU01000004">
    <property type="protein sequence ID" value="NMN95818.1"/>
    <property type="molecule type" value="Genomic_DNA"/>
</dbReference>
<evidence type="ECO:0000256" key="2">
    <source>
        <dbReference type="SAM" id="SignalP"/>
    </source>
</evidence>
<dbReference type="Gene3D" id="2.60.40.1650">
    <property type="entry name" value="Porin MspA (Ig-like beta-sandwich domain)"/>
    <property type="match status" value="2"/>
</dbReference>
<organism evidence="3 4">
    <name type="scientific">Antrihabitans stalactiti</name>
    <dbReference type="NCBI Taxonomy" id="2584121"/>
    <lineage>
        <taxon>Bacteria</taxon>
        <taxon>Bacillati</taxon>
        <taxon>Actinomycetota</taxon>
        <taxon>Actinomycetes</taxon>
        <taxon>Mycobacteriales</taxon>
        <taxon>Nocardiaceae</taxon>
        <taxon>Antrihabitans</taxon>
    </lineage>
</organism>
<name>A0A848KDY5_9NOCA</name>
<keyword evidence="4" id="KW-1185">Reference proteome</keyword>
<dbReference type="RefSeq" id="WP_169587149.1">
    <property type="nucleotide sequence ID" value="NZ_VCQU01000004.1"/>
</dbReference>
<dbReference type="InterPro" id="IPR015286">
    <property type="entry name" value="Porin_fam_mycobact-type"/>
</dbReference>
<evidence type="ECO:0000313" key="3">
    <source>
        <dbReference type="EMBL" id="NMN95818.1"/>
    </source>
</evidence>
<dbReference type="Proteomes" id="UP000535543">
    <property type="component" value="Unassembled WGS sequence"/>
</dbReference>
<dbReference type="SUPFAM" id="SSF56959">
    <property type="entry name" value="Leukocidin-like"/>
    <property type="match status" value="1"/>
</dbReference>
<keyword evidence="1 2" id="KW-0732">Signal</keyword>
<evidence type="ECO:0000313" key="4">
    <source>
        <dbReference type="Proteomes" id="UP000535543"/>
    </source>
</evidence>
<dbReference type="AlphaFoldDB" id="A0A848KDY5"/>
<gene>
    <name evidence="3" type="ORF">FGL95_12310</name>
</gene>
<accession>A0A848KDY5</accession>